<dbReference type="Proteomes" id="UP000240527">
    <property type="component" value="Chromosome"/>
</dbReference>
<feature type="transmembrane region" description="Helical" evidence="2">
    <location>
        <begin position="362"/>
        <end position="382"/>
    </location>
</feature>
<evidence type="ECO:0000256" key="2">
    <source>
        <dbReference type="SAM" id="Phobius"/>
    </source>
</evidence>
<proteinExistence type="predicted"/>
<protein>
    <recommendedName>
        <fullName evidence="5">PNPLA domain-containing protein</fullName>
    </recommendedName>
</protein>
<feature type="transmembrane region" description="Helical" evidence="2">
    <location>
        <begin position="307"/>
        <end position="327"/>
    </location>
</feature>
<dbReference type="EMBL" id="CP027850">
    <property type="protein sequence ID" value="AVQ00552.1"/>
    <property type="molecule type" value="Genomic_DNA"/>
</dbReference>
<keyword evidence="2" id="KW-0472">Membrane</keyword>
<feature type="transmembrane region" description="Helical" evidence="2">
    <location>
        <begin position="197"/>
        <end position="214"/>
    </location>
</feature>
<feature type="transmembrane region" description="Helical" evidence="2">
    <location>
        <begin position="333"/>
        <end position="355"/>
    </location>
</feature>
<feature type="region of interest" description="Disordered" evidence="1">
    <location>
        <begin position="842"/>
        <end position="868"/>
    </location>
</feature>
<organism evidence="3 4">
    <name type="scientific">Caulobacter segnis</name>
    <dbReference type="NCBI Taxonomy" id="88688"/>
    <lineage>
        <taxon>Bacteria</taxon>
        <taxon>Pseudomonadati</taxon>
        <taxon>Pseudomonadota</taxon>
        <taxon>Alphaproteobacteria</taxon>
        <taxon>Caulobacterales</taxon>
        <taxon>Caulobacteraceae</taxon>
        <taxon>Caulobacter</taxon>
    </lineage>
</organism>
<gene>
    <name evidence="3" type="ORF">B7G68_00955</name>
</gene>
<evidence type="ECO:0000256" key="1">
    <source>
        <dbReference type="SAM" id="MobiDB-lite"/>
    </source>
</evidence>
<keyword evidence="2" id="KW-1133">Transmembrane helix</keyword>
<feature type="transmembrane region" description="Helical" evidence="2">
    <location>
        <begin position="235"/>
        <end position="258"/>
    </location>
</feature>
<feature type="transmembrane region" description="Helical" evidence="2">
    <location>
        <begin position="159"/>
        <end position="177"/>
    </location>
</feature>
<evidence type="ECO:0008006" key="5">
    <source>
        <dbReference type="Google" id="ProtNLM"/>
    </source>
</evidence>
<sequence>MPGGQVMGGIREITVPARGGAPFGEVKAGESWCFHAHGRWWDWMVPCGPDGYRFFLADVLDVRPTAPDRPFFELTARVLEDPDRVYPIGKSATVTFLHSGTVELFANDAPGAFFQNNNWGKIQVVAQPCDCPPPPVIKPEGDFLGRWTLLRDTLDKTRGVGFAAFLSLGACLLLLNLQQGRDLVRTVAESGAGPGQRIAFALGLLFLAIQTWIWPRMIVSSNYGRDREQWRPRRFLNWAPRLLGAAPFLLVILAIWNAPAAESWFIAALAGLGLAFFVTIIIQYDVRSNIRKVAEKRGRPIPTFPVGRLWVIASFAIAVAMMVWAVVSPVNFGWTLGSPAVVFFGVGCLIPVLAVMIQTGRAARVPTLTLLVGAAIVFGMYVDNHAVGGRYGHVREPLSPPSQISLEQAYDRWVAAQDPAPPGQPRVLVLIAAEGGASRAGYWTAEVLSALHNATSGELARRLFAISSVSGGSVGAVAYAATLQDRPNLDAVGLTESVTTFAGQDFLSPTVGGLLFPDLLQRFLPAAFLPDRAQGLEQAFERGWSKHCAEIRSSRGCASKDLISGPFTNLRPPDKGWRPLVIVNGASQETGRRILTSHIRFKASEVDADDFYDMAGREIPVSTAIHNGARFPWVSPAGTIVDCCGRTSHIVDGGYFEAAGVELLREMAPALRAIAKRKGHTLKIVFVYIGYREKVDAASEPTKAAADKRGSAFMNEVTAPLAALFSSRSAHAGHLIRELKQDVSGDPANTDPTRYVSTTEAHYEPVLLCKQEAACPRDGVTGFEPPMNWALSGCAKAYMGQAAGRTLKGEERAICQKVLRQAPRCQEAIGQALSRLAIQINGPAKKQDKAPSRVSLIPRSDPLSRRSS</sequence>
<keyword evidence="2" id="KW-0812">Transmembrane</keyword>
<evidence type="ECO:0000313" key="4">
    <source>
        <dbReference type="Proteomes" id="UP000240527"/>
    </source>
</evidence>
<evidence type="ECO:0000313" key="3">
    <source>
        <dbReference type="EMBL" id="AVQ00552.1"/>
    </source>
</evidence>
<accession>A0ABM6TBR3</accession>
<dbReference type="Gene3D" id="2.60.120.430">
    <property type="entry name" value="Galactose-binding lectin"/>
    <property type="match status" value="1"/>
</dbReference>
<keyword evidence="4" id="KW-1185">Reference proteome</keyword>
<name>A0ABM6TBR3_9CAUL</name>
<reference evidence="3 4" key="1">
    <citation type="journal article" date="2015" name="Biotechnol. Bioeng.">
        <title>Genome sequence and phenotypic characterization of Caulobacter segnis.</title>
        <authorList>
            <person name="Patel S."/>
            <person name="Fletcher B."/>
            <person name="Scott D.C."/>
            <person name="Ely B."/>
        </authorList>
    </citation>
    <scope>NUCLEOTIDE SEQUENCE [LARGE SCALE GENOMIC DNA]</scope>
    <source>
        <strain evidence="3 4">TK0059</strain>
    </source>
</reference>
<feature type="transmembrane region" description="Helical" evidence="2">
    <location>
        <begin position="264"/>
        <end position="286"/>
    </location>
</feature>